<proteinExistence type="predicted"/>
<comment type="caution">
    <text evidence="3">The sequence shown here is derived from an EMBL/GenBank/DDBJ whole genome shotgun (WGS) entry which is preliminary data.</text>
</comment>
<feature type="signal peptide" evidence="1">
    <location>
        <begin position="1"/>
        <end position="19"/>
    </location>
</feature>
<feature type="domain" description="Ig-like" evidence="2">
    <location>
        <begin position="29"/>
        <end position="118"/>
    </location>
</feature>
<evidence type="ECO:0000256" key="1">
    <source>
        <dbReference type="SAM" id="SignalP"/>
    </source>
</evidence>
<name>A0A9Q1HIN3_HOLLE</name>
<dbReference type="SUPFAM" id="SSF48726">
    <property type="entry name" value="Immunoglobulin"/>
    <property type="match status" value="1"/>
</dbReference>
<dbReference type="EMBL" id="JAIZAY010000002">
    <property type="protein sequence ID" value="KAJ8046258.1"/>
    <property type="molecule type" value="Genomic_DNA"/>
</dbReference>
<dbReference type="InterPro" id="IPR013783">
    <property type="entry name" value="Ig-like_fold"/>
</dbReference>
<evidence type="ECO:0000259" key="2">
    <source>
        <dbReference type="PROSITE" id="PS50835"/>
    </source>
</evidence>
<accession>A0A9Q1HIN3</accession>
<dbReference type="InterPro" id="IPR036179">
    <property type="entry name" value="Ig-like_dom_sf"/>
</dbReference>
<organism evidence="3 4">
    <name type="scientific">Holothuria leucospilota</name>
    <name type="common">Black long sea cucumber</name>
    <name type="synonym">Mertensiothuria leucospilota</name>
    <dbReference type="NCBI Taxonomy" id="206669"/>
    <lineage>
        <taxon>Eukaryota</taxon>
        <taxon>Metazoa</taxon>
        <taxon>Echinodermata</taxon>
        <taxon>Eleutherozoa</taxon>
        <taxon>Echinozoa</taxon>
        <taxon>Holothuroidea</taxon>
        <taxon>Aspidochirotacea</taxon>
        <taxon>Aspidochirotida</taxon>
        <taxon>Holothuriidae</taxon>
        <taxon>Holothuria</taxon>
    </lineage>
</organism>
<evidence type="ECO:0000313" key="4">
    <source>
        <dbReference type="Proteomes" id="UP001152320"/>
    </source>
</evidence>
<sequence length="139" mass="14900">MIQVATITAAVLLFTLSSATESLTHFRLETAILPCVAYPLVSTQTNSTTVRWEGPGGLTVNSTDISVLATTRISLLMTEDFSLQIESLSLTDSGSYRCIVHGWWLNATSDVVNNATLDITTPFPNTTVSPASPTGNYSQ</sequence>
<protein>
    <recommendedName>
        <fullName evidence="2">Ig-like domain-containing protein</fullName>
    </recommendedName>
</protein>
<dbReference type="AlphaFoldDB" id="A0A9Q1HIN3"/>
<dbReference type="Proteomes" id="UP001152320">
    <property type="component" value="Chromosome 2"/>
</dbReference>
<dbReference type="PROSITE" id="PS50835">
    <property type="entry name" value="IG_LIKE"/>
    <property type="match status" value="1"/>
</dbReference>
<dbReference type="Gene3D" id="2.60.40.10">
    <property type="entry name" value="Immunoglobulins"/>
    <property type="match status" value="1"/>
</dbReference>
<dbReference type="InterPro" id="IPR007110">
    <property type="entry name" value="Ig-like_dom"/>
</dbReference>
<keyword evidence="4" id="KW-1185">Reference proteome</keyword>
<reference evidence="3" key="1">
    <citation type="submission" date="2021-10" db="EMBL/GenBank/DDBJ databases">
        <title>Tropical sea cucumber genome reveals ecological adaptation and Cuvierian tubules defense mechanism.</title>
        <authorList>
            <person name="Chen T."/>
        </authorList>
    </citation>
    <scope>NUCLEOTIDE SEQUENCE</scope>
    <source>
        <strain evidence="3">Nanhai2018</strain>
        <tissue evidence="3">Muscle</tissue>
    </source>
</reference>
<evidence type="ECO:0000313" key="3">
    <source>
        <dbReference type="EMBL" id="KAJ8046258.1"/>
    </source>
</evidence>
<keyword evidence="1" id="KW-0732">Signal</keyword>
<feature type="chain" id="PRO_5040316180" description="Ig-like domain-containing protein" evidence="1">
    <location>
        <begin position="20"/>
        <end position="139"/>
    </location>
</feature>
<gene>
    <name evidence="3" type="ORF">HOLleu_04875</name>
</gene>